<keyword evidence="1" id="KW-1133">Transmembrane helix</keyword>
<dbReference type="Proteomes" id="UP000289921">
    <property type="component" value="Unassembled WGS sequence"/>
</dbReference>
<evidence type="ECO:0000256" key="1">
    <source>
        <dbReference type="SAM" id="Phobius"/>
    </source>
</evidence>
<accession>A0A4Q2FNJ6</accession>
<feature type="transmembrane region" description="Helical" evidence="1">
    <location>
        <begin position="6"/>
        <end position="31"/>
    </location>
</feature>
<organism evidence="2 3">
    <name type="scientific">Streptococcus oralis</name>
    <dbReference type="NCBI Taxonomy" id="1303"/>
    <lineage>
        <taxon>Bacteria</taxon>
        <taxon>Bacillati</taxon>
        <taxon>Bacillota</taxon>
        <taxon>Bacilli</taxon>
        <taxon>Lactobacillales</taxon>
        <taxon>Streptococcaceae</taxon>
        <taxon>Streptococcus</taxon>
    </lineage>
</organism>
<dbReference type="EMBL" id="QEWK01000001">
    <property type="protein sequence ID" value="RXX23031.1"/>
    <property type="molecule type" value="Genomic_DNA"/>
</dbReference>
<dbReference type="PROSITE" id="PS51257">
    <property type="entry name" value="PROKAR_LIPOPROTEIN"/>
    <property type="match status" value="1"/>
</dbReference>
<comment type="caution">
    <text evidence="2">The sequence shown here is derived from an EMBL/GenBank/DDBJ whole genome shotgun (WGS) entry which is preliminary data.</text>
</comment>
<reference evidence="2 3" key="1">
    <citation type="submission" date="2018-05" db="EMBL/GenBank/DDBJ databases">
        <title>Streptococcus from otitis media.</title>
        <authorList>
            <person name="Wayes A.M."/>
            <person name="Jakubovics N.S."/>
        </authorList>
    </citation>
    <scope>NUCLEOTIDE SEQUENCE [LARGE SCALE GENOMIC DNA]</scope>
    <source>
        <strain evidence="2 3">NU39</strain>
    </source>
</reference>
<keyword evidence="1" id="KW-0472">Membrane</keyword>
<evidence type="ECO:0000313" key="3">
    <source>
        <dbReference type="Proteomes" id="UP000289921"/>
    </source>
</evidence>
<gene>
    <name evidence="2" type="ORF">DF217_03440</name>
</gene>
<sequence>MKKALVLNFSFIAIILSACFLSFVVILLVTFHTTFSGPSKSEIESVTRSTLKLYGFEGDVKVTKYSRYRWPSVEYEIEYDYSEEVNGRKVTVSDSLIFDPKSSSTSRKTYEALAYDGTIETMLHQFSHIADQLLNQNPVSVSNKEKVESFFKQYENPNLEFVSSYWSVDTESDNIQDYYALIEKNHKEGKAFQGLYDLPIDEFLEKGIIKGSVRYKDTVLEEGEKDYFDGEGGLTGFISNGIDNAELPDAFYEVSYYYGAKGYRSGSGVSLKIKNHRLISYEENRTKKF</sequence>
<name>A0A4Q2FNJ6_STROR</name>
<proteinExistence type="predicted"/>
<dbReference type="RefSeq" id="WP_129313007.1">
    <property type="nucleotide sequence ID" value="NZ_QEWK01000001.1"/>
</dbReference>
<dbReference type="AlphaFoldDB" id="A0A4Q2FNJ6"/>
<evidence type="ECO:0008006" key="4">
    <source>
        <dbReference type="Google" id="ProtNLM"/>
    </source>
</evidence>
<evidence type="ECO:0000313" key="2">
    <source>
        <dbReference type="EMBL" id="RXX23031.1"/>
    </source>
</evidence>
<keyword evidence="1" id="KW-0812">Transmembrane</keyword>
<protein>
    <recommendedName>
        <fullName evidence="4">Lipoprotein</fullName>
    </recommendedName>
</protein>